<evidence type="ECO:0000313" key="2">
    <source>
        <dbReference type="Proteomes" id="UP001596105"/>
    </source>
</evidence>
<proteinExistence type="predicted"/>
<evidence type="ECO:0008006" key="3">
    <source>
        <dbReference type="Google" id="ProtNLM"/>
    </source>
</evidence>
<protein>
    <recommendedName>
        <fullName evidence="3">PepSY domain-containing protein</fullName>
    </recommendedName>
</protein>
<sequence>MLTKGEELQEILDKAAEQAIREAKQAGASIYYIRNEKRIRETADGRKYEIQFDESGCRIERVLNEQ</sequence>
<name>A0ABW0M3T0_9BACL</name>
<gene>
    <name evidence="1" type="ORF">ACFPPD_23075</name>
</gene>
<accession>A0ABW0M3T0</accession>
<keyword evidence="2" id="KW-1185">Reference proteome</keyword>
<organism evidence="1 2">
    <name type="scientific">Cohnella suwonensis</name>
    <dbReference type="NCBI Taxonomy" id="696072"/>
    <lineage>
        <taxon>Bacteria</taxon>
        <taxon>Bacillati</taxon>
        <taxon>Bacillota</taxon>
        <taxon>Bacilli</taxon>
        <taxon>Bacillales</taxon>
        <taxon>Paenibacillaceae</taxon>
        <taxon>Cohnella</taxon>
    </lineage>
</organism>
<dbReference type="Proteomes" id="UP001596105">
    <property type="component" value="Unassembled WGS sequence"/>
</dbReference>
<reference evidence="2" key="1">
    <citation type="journal article" date="2019" name="Int. J. Syst. Evol. Microbiol.">
        <title>The Global Catalogue of Microorganisms (GCM) 10K type strain sequencing project: providing services to taxonomists for standard genome sequencing and annotation.</title>
        <authorList>
            <consortium name="The Broad Institute Genomics Platform"/>
            <consortium name="The Broad Institute Genome Sequencing Center for Infectious Disease"/>
            <person name="Wu L."/>
            <person name="Ma J."/>
        </authorList>
    </citation>
    <scope>NUCLEOTIDE SEQUENCE [LARGE SCALE GENOMIC DNA]</scope>
    <source>
        <strain evidence="2">CCUG 57113</strain>
    </source>
</reference>
<dbReference type="EMBL" id="JBHSMH010000101">
    <property type="protein sequence ID" value="MFC5471563.1"/>
    <property type="molecule type" value="Genomic_DNA"/>
</dbReference>
<dbReference type="RefSeq" id="WP_209745895.1">
    <property type="nucleotide sequence ID" value="NZ_JBHSMH010000101.1"/>
</dbReference>
<evidence type="ECO:0000313" key="1">
    <source>
        <dbReference type="EMBL" id="MFC5471563.1"/>
    </source>
</evidence>
<comment type="caution">
    <text evidence="1">The sequence shown here is derived from an EMBL/GenBank/DDBJ whole genome shotgun (WGS) entry which is preliminary data.</text>
</comment>